<accession>A0A837IJH1</accession>
<dbReference type="PANTHER" id="PTHR30461:SF23">
    <property type="entry name" value="DNA RECOMBINASE-RELATED"/>
    <property type="match status" value="1"/>
</dbReference>
<name>A0A837IJH1_9BACT</name>
<dbReference type="SUPFAM" id="SSF53041">
    <property type="entry name" value="Resolvase-like"/>
    <property type="match status" value="1"/>
</dbReference>
<comment type="caution">
    <text evidence="2">The sequence shown here is derived from an EMBL/GenBank/DDBJ whole genome shotgun (WGS) entry which is preliminary data.</text>
</comment>
<dbReference type="Proteomes" id="UP000034078">
    <property type="component" value="Unassembled WGS sequence"/>
</dbReference>
<dbReference type="Gene3D" id="3.90.1750.20">
    <property type="entry name" value="Putative Large Serine Recombinase, Chain B, Domain 2"/>
    <property type="match status" value="1"/>
</dbReference>
<dbReference type="InterPro" id="IPR025827">
    <property type="entry name" value="Zn_ribbon_recom_dom"/>
</dbReference>
<dbReference type="GO" id="GO:0000150">
    <property type="term" value="F:DNA strand exchange activity"/>
    <property type="evidence" value="ECO:0007669"/>
    <property type="project" value="InterPro"/>
</dbReference>
<evidence type="ECO:0000259" key="1">
    <source>
        <dbReference type="PROSITE" id="PS51737"/>
    </source>
</evidence>
<dbReference type="InterPro" id="IPR036162">
    <property type="entry name" value="Resolvase-like_N_sf"/>
</dbReference>
<dbReference type="InterPro" id="IPR050639">
    <property type="entry name" value="SSR_resolvase"/>
</dbReference>
<dbReference type="InterPro" id="IPR011109">
    <property type="entry name" value="DNA_bind_recombinase_dom"/>
</dbReference>
<gene>
    <name evidence="2" type="ORF">UX01_C0003G0083</name>
</gene>
<dbReference type="InterPro" id="IPR006119">
    <property type="entry name" value="Resolv_N"/>
</dbReference>
<organism evidence="2 3">
    <name type="scientific">Candidatus Collierbacteria bacterium GW2011_GWB2_45_17</name>
    <dbReference type="NCBI Taxonomy" id="1618388"/>
    <lineage>
        <taxon>Bacteria</taxon>
        <taxon>Candidatus Collieribacteriota</taxon>
    </lineage>
</organism>
<proteinExistence type="predicted"/>
<evidence type="ECO:0000313" key="2">
    <source>
        <dbReference type="EMBL" id="KKU01030.1"/>
    </source>
</evidence>
<sequence length="574" mass="66786">MNTCFIYCRKSSEDKERQILSLDDQERTCKELAKDKGFAVLGVYKESKSAKRPDHRPEFSAMVERVSKGEVKHILCWKADRLCRNAKEGGTLIDHVDYNGMLIVTPTMDYDRNNSTFLFIEFGMATKFSKDLSDNVKRGMNTKVQNGWRPGSAPLGYMNDFFKPKGQKEVLPDPERFDLCRKWWEIMMTGEETVVSSLKKITAMGLRGKRKSGKPVSTTEAFRFFRNIFYTGMFDYNGERHIGKHKSMITLDEYQRVQDIIDGRKRVFKQRNNFYFMKLLKCGECGAAITADRKTKHYKRSGTSQIFIYARCTKKLGPCHQQYLNADEVEKQVREFITSLEIKPAFVEWIKKSLKRRNEREFDFERAQKGKLSKRLDTILVEKKTLYGMKIDGMIGEEEYQKEKARLLTEEKQTKEGIEVDGVASWTKTMEETLHFAANVTRIFNIDDIEVKRAVLRILGSNLFLKDRLVRINGKKAFVFLKTAEKAFNEKKGRLEPENSLITRDNTTLSKNDSDMERVKGIGPSSSPWEGDILPVNYTRDVVILIYSWNYLYRFPITCKARPCRWHLQVAMTK</sequence>
<dbReference type="CDD" id="cd00338">
    <property type="entry name" value="Ser_Recombinase"/>
    <property type="match status" value="1"/>
</dbReference>
<dbReference type="Gene3D" id="3.40.50.1390">
    <property type="entry name" value="Resolvase, N-terminal catalytic domain"/>
    <property type="match status" value="1"/>
</dbReference>
<reference evidence="2 3" key="1">
    <citation type="journal article" date="2015" name="Nature">
        <title>rRNA introns, odd ribosomes, and small enigmatic genomes across a large radiation of phyla.</title>
        <authorList>
            <person name="Brown C.T."/>
            <person name="Hug L.A."/>
            <person name="Thomas B.C."/>
            <person name="Sharon I."/>
            <person name="Castelle C.J."/>
            <person name="Singh A."/>
            <person name="Wilkins M.J."/>
            <person name="Williams K.H."/>
            <person name="Banfield J.F."/>
        </authorList>
    </citation>
    <scope>NUCLEOTIDE SEQUENCE [LARGE SCALE GENOMIC DNA]</scope>
</reference>
<dbReference type="GO" id="GO:0003677">
    <property type="term" value="F:DNA binding"/>
    <property type="evidence" value="ECO:0007669"/>
    <property type="project" value="InterPro"/>
</dbReference>
<feature type="domain" description="Recombinase" evidence="1">
    <location>
        <begin position="154"/>
        <end position="267"/>
    </location>
</feature>
<dbReference type="PROSITE" id="PS51737">
    <property type="entry name" value="RECOMBINASE_DNA_BIND"/>
    <property type="match status" value="1"/>
</dbReference>
<dbReference type="PANTHER" id="PTHR30461">
    <property type="entry name" value="DNA-INVERTASE FROM LAMBDOID PROPHAGE"/>
    <property type="match status" value="1"/>
</dbReference>
<dbReference type="AlphaFoldDB" id="A0A837IJH1"/>
<dbReference type="EMBL" id="LCKO01000003">
    <property type="protein sequence ID" value="KKU01030.1"/>
    <property type="molecule type" value="Genomic_DNA"/>
</dbReference>
<dbReference type="Pfam" id="PF00239">
    <property type="entry name" value="Resolvase"/>
    <property type="match status" value="1"/>
</dbReference>
<evidence type="ECO:0000313" key="3">
    <source>
        <dbReference type="Proteomes" id="UP000034078"/>
    </source>
</evidence>
<protein>
    <submittedName>
        <fullName evidence="2">Resolvase domain-containing protein</fullName>
    </submittedName>
</protein>
<dbReference type="Pfam" id="PF13408">
    <property type="entry name" value="Zn_ribbon_recom"/>
    <property type="match status" value="1"/>
</dbReference>
<dbReference type="InterPro" id="IPR038109">
    <property type="entry name" value="DNA_bind_recomb_sf"/>
</dbReference>
<dbReference type="SMART" id="SM00857">
    <property type="entry name" value="Resolvase"/>
    <property type="match status" value="1"/>
</dbReference>